<gene>
    <name evidence="2" type="ORF">GCM10022255_032580</name>
</gene>
<organism evidence="2 3">
    <name type="scientific">Dactylosporangium darangshiense</name>
    <dbReference type="NCBI Taxonomy" id="579108"/>
    <lineage>
        <taxon>Bacteria</taxon>
        <taxon>Bacillati</taxon>
        <taxon>Actinomycetota</taxon>
        <taxon>Actinomycetes</taxon>
        <taxon>Micromonosporales</taxon>
        <taxon>Micromonosporaceae</taxon>
        <taxon>Dactylosporangium</taxon>
    </lineage>
</organism>
<sequence length="289" mass="29673">MDALERRYRALVRLLPADHRAARGEELLGVLLDLDDGRAWPSPRQAAGVVGLAVWLRLGQGLALLLCGLLVAASTGIAVMWIGGPRRWAVGDPGGPAWPTVVAAAVPVALALAAAAAWSPGRRRLTAWLLAAEPPAALAAMMFDARTVPLVTLPAVLAVAAWLLPVARPRRALAASVLAAAALWAVVAGVGRPDAPWPIDARVSLFLAVAGAAAGVVAAGLMVRGAGRLVRAAAWLSGTLAGLLVPNLAWYMLSGRLLWLLPAAVIAAVAAAAAGHSAIGYSARRLIRL</sequence>
<comment type="caution">
    <text evidence="2">The sequence shown here is derived from an EMBL/GenBank/DDBJ whole genome shotgun (WGS) entry which is preliminary data.</text>
</comment>
<reference evidence="3" key="1">
    <citation type="journal article" date="2019" name="Int. J. Syst. Evol. Microbiol.">
        <title>The Global Catalogue of Microorganisms (GCM) 10K type strain sequencing project: providing services to taxonomists for standard genome sequencing and annotation.</title>
        <authorList>
            <consortium name="The Broad Institute Genomics Platform"/>
            <consortium name="The Broad Institute Genome Sequencing Center for Infectious Disease"/>
            <person name="Wu L."/>
            <person name="Ma J."/>
        </authorList>
    </citation>
    <scope>NUCLEOTIDE SEQUENCE [LARGE SCALE GENOMIC DNA]</scope>
    <source>
        <strain evidence="3">JCM 17441</strain>
    </source>
</reference>
<keyword evidence="3" id="KW-1185">Reference proteome</keyword>
<evidence type="ECO:0008006" key="4">
    <source>
        <dbReference type="Google" id="ProtNLM"/>
    </source>
</evidence>
<feature type="transmembrane region" description="Helical" evidence="1">
    <location>
        <begin position="96"/>
        <end position="118"/>
    </location>
</feature>
<evidence type="ECO:0000256" key="1">
    <source>
        <dbReference type="SAM" id="Phobius"/>
    </source>
</evidence>
<feature type="transmembrane region" description="Helical" evidence="1">
    <location>
        <begin position="259"/>
        <end position="283"/>
    </location>
</feature>
<dbReference type="EMBL" id="BAABAT010000007">
    <property type="protein sequence ID" value="GAA4249261.1"/>
    <property type="molecule type" value="Genomic_DNA"/>
</dbReference>
<accession>A0ABP8D7F6</accession>
<keyword evidence="1" id="KW-0812">Transmembrane</keyword>
<feature type="transmembrane region" description="Helical" evidence="1">
    <location>
        <begin position="235"/>
        <end position="253"/>
    </location>
</feature>
<keyword evidence="1" id="KW-0472">Membrane</keyword>
<feature type="transmembrane region" description="Helical" evidence="1">
    <location>
        <begin position="149"/>
        <end position="166"/>
    </location>
</feature>
<feature type="transmembrane region" description="Helical" evidence="1">
    <location>
        <begin position="203"/>
        <end position="223"/>
    </location>
</feature>
<feature type="transmembrane region" description="Helical" evidence="1">
    <location>
        <begin position="173"/>
        <end position="191"/>
    </location>
</feature>
<protein>
    <recommendedName>
        <fullName evidence="4">Integral membrane protein</fullName>
    </recommendedName>
</protein>
<keyword evidence="1" id="KW-1133">Transmembrane helix</keyword>
<dbReference type="RefSeq" id="WP_345127571.1">
    <property type="nucleotide sequence ID" value="NZ_BAABAT010000007.1"/>
</dbReference>
<feature type="transmembrane region" description="Helical" evidence="1">
    <location>
        <begin position="62"/>
        <end position="84"/>
    </location>
</feature>
<feature type="transmembrane region" description="Helical" evidence="1">
    <location>
        <begin position="125"/>
        <end position="143"/>
    </location>
</feature>
<evidence type="ECO:0000313" key="3">
    <source>
        <dbReference type="Proteomes" id="UP001500620"/>
    </source>
</evidence>
<name>A0ABP8D7F6_9ACTN</name>
<proteinExistence type="predicted"/>
<evidence type="ECO:0000313" key="2">
    <source>
        <dbReference type="EMBL" id="GAA4249261.1"/>
    </source>
</evidence>
<dbReference type="Proteomes" id="UP001500620">
    <property type="component" value="Unassembled WGS sequence"/>
</dbReference>